<evidence type="ECO:0000313" key="5">
    <source>
        <dbReference type="EMBL" id="KAJ3221560.1"/>
    </source>
</evidence>
<name>A0AAD5U1P5_9FUNG</name>
<keyword evidence="1 2" id="KW-0238">DNA-binding</keyword>
<comment type="caution">
    <text evidence="5">The sequence shown here is derived from an EMBL/GenBank/DDBJ whole genome shotgun (WGS) entry which is preliminary data.</text>
</comment>
<dbReference type="PROSITE" id="PS50118">
    <property type="entry name" value="HMG_BOX_2"/>
    <property type="match status" value="1"/>
</dbReference>
<evidence type="ECO:0000256" key="3">
    <source>
        <dbReference type="SAM" id="MobiDB-lite"/>
    </source>
</evidence>
<organism evidence="5 6">
    <name type="scientific">Clydaea vesicula</name>
    <dbReference type="NCBI Taxonomy" id="447962"/>
    <lineage>
        <taxon>Eukaryota</taxon>
        <taxon>Fungi</taxon>
        <taxon>Fungi incertae sedis</taxon>
        <taxon>Chytridiomycota</taxon>
        <taxon>Chytridiomycota incertae sedis</taxon>
        <taxon>Chytridiomycetes</taxon>
        <taxon>Lobulomycetales</taxon>
        <taxon>Lobulomycetaceae</taxon>
        <taxon>Clydaea</taxon>
    </lineage>
</organism>
<feature type="domain" description="HMG box" evidence="4">
    <location>
        <begin position="130"/>
        <end position="198"/>
    </location>
</feature>
<feature type="DNA-binding region" description="HMG box" evidence="2">
    <location>
        <begin position="130"/>
        <end position="198"/>
    </location>
</feature>
<protein>
    <submittedName>
        <fullName evidence="5">High mobility group B protein 4</fullName>
    </submittedName>
</protein>
<dbReference type="GO" id="GO:0005634">
    <property type="term" value="C:nucleus"/>
    <property type="evidence" value="ECO:0007669"/>
    <property type="project" value="UniProtKB-UniRule"/>
</dbReference>
<dbReference type="AlphaFoldDB" id="A0AAD5U1P5"/>
<keyword evidence="6" id="KW-1185">Reference proteome</keyword>
<dbReference type="CDD" id="cd00084">
    <property type="entry name" value="HMG-box_SF"/>
    <property type="match status" value="1"/>
</dbReference>
<dbReference type="GO" id="GO:0003677">
    <property type="term" value="F:DNA binding"/>
    <property type="evidence" value="ECO:0007669"/>
    <property type="project" value="UniProtKB-UniRule"/>
</dbReference>
<gene>
    <name evidence="5" type="primary">HMGB4</name>
    <name evidence="5" type="ORF">HK099_003405</name>
</gene>
<dbReference type="Proteomes" id="UP001211065">
    <property type="component" value="Unassembled WGS sequence"/>
</dbReference>
<feature type="region of interest" description="Disordered" evidence="3">
    <location>
        <begin position="74"/>
        <end position="103"/>
    </location>
</feature>
<dbReference type="PANTHER" id="PTHR48112">
    <property type="entry name" value="HIGH MOBILITY GROUP PROTEIN DSP1"/>
    <property type="match status" value="1"/>
</dbReference>
<evidence type="ECO:0000313" key="6">
    <source>
        <dbReference type="Proteomes" id="UP001211065"/>
    </source>
</evidence>
<dbReference type="InterPro" id="IPR036910">
    <property type="entry name" value="HMG_box_dom_sf"/>
</dbReference>
<dbReference type="InterPro" id="IPR050342">
    <property type="entry name" value="HMGB"/>
</dbReference>
<dbReference type="Gene3D" id="1.10.30.10">
    <property type="entry name" value="High mobility group box domain"/>
    <property type="match status" value="1"/>
</dbReference>
<feature type="compositionally biased region" description="Low complexity" evidence="3">
    <location>
        <begin position="75"/>
        <end position="103"/>
    </location>
</feature>
<keyword evidence="2" id="KW-0539">Nucleus</keyword>
<evidence type="ECO:0000256" key="1">
    <source>
        <dbReference type="ARBA" id="ARBA00023125"/>
    </source>
</evidence>
<evidence type="ECO:0000259" key="4">
    <source>
        <dbReference type="PROSITE" id="PS50118"/>
    </source>
</evidence>
<dbReference type="EMBL" id="JADGJW010000223">
    <property type="protein sequence ID" value="KAJ3221560.1"/>
    <property type="molecule type" value="Genomic_DNA"/>
</dbReference>
<sequence length="267" mass="30519">MNNNINNINFSQPGQHLVTYIHAILTGLNGLISLIQEDSVPGIDLSSLSPIVNASLISTNKVLTSINRQNFSVSNQQQQLPHQQIQQQQNFNSQQQQQSIQQQQSFQQQQIKQVISTTKPKKEKRDPLAPKQPMTSYLLFCQDVRESIKQQNPTWSQRIIATEMGRLWKEISGEDRVRYDELAQQKRDEYNQAMVIYRDRAGIAHPVKKSPKVTPINESEQPSLSPISPLLNENSNITAFVKAVEGKRDAADNLELLLHENNKRQRF</sequence>
<dbReference type="Pfam" id="PF00505">
    <property type="entry name" value="HMG_box"/>
    <property type="match status" value="1"/>
</dbReference>
<proteinExistence type="predicted"/>
<dbReference type="InterPro" id="IPR009071">
    <property type="entry name" value="HMG_box_dom"/>
</dbReference>
<accession>A0AAD5U1P5</accession>
<evidence type="ECO:0000256" key="2">
    <source>
        <dbReference type="PROSITE-ProRule" id="PRU00267"/>
    </source>
</evidence>
<reference evidence="5" key="1">
    <citation type="submission" date="2020-05" db="EMBL/GenBank/DDBJ databases">
        <title>Phylogenomic resolution of chytrid fungi.</title>
        <authorList>
            <person name="Stajich J.E."/>
            <person name="Amses K."/>
            <person name="Simmons R."/>
            <person name="Seto K."/>
            <person name="Myers J."/>
            <person name="Bonds A."/>
            <person name="Quandt C.A."/>
            <person name="Barry K."/>
            <person name="Liu P."/>
            <person name="Grigoriev I."/>
            <person name="Longcore J.E."/>
            <person name="James T.Y."/>
        </authorList>
    </citation>
    <scope>NUCLEOTIDE SEQUENCE</scope>
    <source>
        <strain evidence="5">JEL0476</strain>
    </source>
</reference>
<dbReference type="SUPFAM" id="SSF47095">
    <property type="entry name" value="HMG-box"/>
    <property type="match status" value="1"/>
</dbReference>
<dbReference type="SMART" id="SM00398">
    <property type="entry name" value="HMG"/>
    <property type="match status" value="1"/>
</dbReference>